<dbReference type="EMBL" id="MU250534">
    <property type="protein sequence ID" value="KAG7446248.1"/>
    <property type="molecule type" value="Genomic_DNA"/>
</dbReference>
<name>A0A9P7VRT2_9AGAR</name>
<proteinExistence type="predicted"/>
<accession>A0A9P7VRT2</accession>
<organism evidence="2 3">
    <name type="scientific">Guyanagaster necrorhizus</name>
    <dbReference type="NCBI Taxonomy" id="856835"/>
    <lineage>
        <taxon>Eukaryota</taxon>
        <taxon>Fungi</taxon>
        <taxon>Dikarya</taxon>
        <taxon>Basidiomycota</taxon>
        <taxon>Agaricomycotina</taxon>
        <taxon>Agaricomycetes</taxon>
        <taxon>Agaricomycetidae</taxon>
        <taxon>Agaricales</taxon>
        <taxon>Marasmiineae</taxon>
        <taxon>Physalacriaceae</taxon>
        <taxon>Guyanagaster</taxon>
    </lineage>
</organism>
<dbReference type="Proteomes" id="UP000812287">
    <property type="component" value="Unassembled WGS sequence"/>
</dbReference>
<feature type="region of interest" description="Disordered" evidence="1">
    <location>
        <begin position="62"/>
        <end position="88"/>
    </location>
</feature>
<protein>
    <submittedName>
        <fullName evidence="2">Uncharacterized protein</fullName>
    </submittedName>
</protein>
<comment type="caution">
    <text evidence="2">The sequence shown here is derived from an EMBL/GenBank/DDBJ whole genome shotgun (WGS) entry which is preliminary data.</text>
</comment>
<reference evidence="2" key="1">
    <citation type="submission" date="2020-11" db="EMBL/GenBank/DDBJ databases">
        <title>Adaptations for nitrogen fixation in a non-lichenized fungal sporocarp promotes dispersal by wood-feeding termites.</title>
        <authorList>
            <consortium name="DOE Joint Genome Institute"/>
            <person name="Koch R.A."/>
            <person name="Yoon G."/>
            <person name="Arayal U."/>
            <person name="Lail K."/>
            <person name="Amirebrahimi M."/>
            <person name="Labutti K."/>
            <person name="Lipzen A."/>
            <person name="Riley R."/>
            <person name="Barry K."/>
            <person name="Henrissat B."/>
            <person name="Grigoriev I.V."/>
            <person name="Herr J.R."/>
            <person name="Aime M.C."/>
        </authorList>
    </citation>
    <scope>NUCLEOTIDE SEQUENCE</scope>
    <source>
        <strain evidence="2">MCA 3950</strain>
    </source>
</reference>
<evidence type="ECO:0000313" key="3">
    <source>
        <dbReference type="Proteomes" id="UP000812287"/>
    </source>
</evidence>
<sequence>MVAQRMLGHVRVEEREDSLRWVSFLDVQKRNDGAGTGNAGYLIQSASSMNLMRIRHLMASVQRENERHRDDGDDDDDDEHDNQAWSTKPKTVGALVTQFLSGFLATAGSNTGSEGNLLRYEQILPLQRGPCDYLVTQVAYPSNTVNSCDC</sequence>
<evidence type="ECO:0000256" key="1">
    <source>
        <dbReference type="SAM" id="MobiDB-lite"/>
    </source>
</evidence>
<evidence type="ECO:0000313" key="2">
    <source>
        <dbReference type="EMBL" id="KAG7446248.1"/>
    </source>
</evidence>
<dbReference type="AlphaFoldDB" id="A0A9P7VRT2"/>
<dbReference type="RefSeq" id="XP_043039748.1">
    <property type="nucleotide sequence ID" value="XM_043177162.1"/>
</dbReference>
<gene>
    <name evidence="2" type="ORF">BT62DRAFT_1005544</name>
</gene>
<dbReference type="GeneID" id="66099449"/>
<keyword evidence="3" id="KW-1185">Reference proteome</keyword>